<reference evidence="1" key="1">
    <citation type="submission" date="2018-06" db="EMBL/GenBank/DDBJ databases">
        <authorList>
            <person name="Zhirakovskaya E."/>
        </authorList>
    </citation>
    <scope>NUCLEOTIDE SEQUENCE</scope>
</reference>
<proteinExistence type="predicted"/>
<sequence>MKRLGECVMCGGCCESLRITSVLSNLISQHGSLDEARAYYSFRGIEISYVNKETDTVCLELNIPCDKLTADKKCQLNDQPEQRPLICHRYPWFQDDIETCGYSWK</sequence>
<protein>
    <recommendedName>
        <fullName evidence="2">YkgJ family cysteine cluster protein</fullName>
    </recommendedName>
</protein>
<organism evidence="1">
    <name type="scientific">hydrothermal vent metagenome</name>
    <dbReference type="NCBI Taxonomy" id="652676"/>
    <lineage>
        <taxon>unclassified sequences</taxon>
        <taxon>metagenomes</taxon>
        <taxon>ecological metagenomes</taxon>
    </lineage>
</organism>
<dbReference type="AlphaFoldDB" id="A0A3B1C9N2"/>
<gene>
    <name evidence="1" type="ORF">MNBD_NITROSPINAE01-1952</name>
</gene>
<evidence type="ECO:0000313" key="1">
    <source>
        <dbReference type="EMBL" id="VAX15375.1"/>
    </source>
</evidence>
<name>A0A3B1C9N2_9ZZZZ</name>
<evidence type="ECO:0008006" key="2">
    <source>
        <dbReference type="Google" id="ProtNLM"/>
    </source>
</evidence>
<dbReference type="EMBL" id="UOGC01000007">
    <property type="protein sequence ID" value="VAX15375.1"/>
    <property type="molecule type" value="Genomic_DNA"/>
</dbReference>
<accession>A0A3B1C9N2</accession>